<dbReference type="PANTHER" id="PTHR31072">
    <property type="entry name" value="TRANSCRIPTION FACTOR TCP4-RELATED"/>
    <property type="match status" value="1"/>
</dbReference>
<dbReference type="PANTHER" id="PTHR31072:SF93">
    <property type="entry name" value="TRANSCRIPTION FACTOR TCP24"/>
    <property type="match status" value="1"/>
</dbReference>
<feature type="region of interest" description="Disordered" evidence="6">
    <location>
        <begin position="101"/>
        <end position="145"/>
    </location>
</feature>
<feature type="domain" description="R" evidence="8">
    <location>
        <begin position="134"/>
        <end position="145"/>
    </location>
</feature>
<dbReference type="GO" id="GO:0003700">
    <property type="term" value="F:DNA-binding transcription factor activity"/>
    <property type="evidence" value="ECO:0007669"/>
    <property type="project" value="InterPro"/>
</dbReference>
<feature type="non-terminal residue" evidence="9">
    <location>
        <position position="1"/>
    </location>
</feature>
<comment type="subcellular location">
    <subcellularLocation>
        <location evidence="1">Nucleus</location>
    </subcellularLocation>
</comment>
<evidence type="ECO:0000256" key="3">
    <source>
        <dbReference type="ARBA" id="ARBA00023125"/>
    </source>
</evidence>
<dbReference type="GO" id="GO:2000032">
    <property type="term" value="P:regulation of secondary shoot formation"/>
    <property type="evidence" value="ECO:0007669"/>
    <property type="project" value="TreeGrafter"/>
</dbReference>
<organism evidence="9">
    <name type="scientific">Hypecoum procumbens</name>
    <dbReference type="NCBI Taxonomy" id="391933"/>
    <lineage>
        <taxon>Eukaryota</taxon>
        <taxon>Viridiplantae</taxon>
        <taxon>Streptophyta</taxon>
        <taxon>Embryophyta</taxon>
        <taxon>Tracheophyta</taxon>
        <taxon>Spermatophyta</taxon>
        <taxon>Magnoliopsida</taxon>
        <taxon>Ranunculales</taxon>
        <taxon>Papaveraceae</taxon>
        <taxon>Hypecooideae</taxon>
        <taxon>Hypecoum</taxon>
    </lineage>
</organism>
<evidence type="ECO:0000313" key="9">
    <source>
        <dbReference type="EMBL" id="ABG46646.1"/>
    </source>
</evidence>
<evidence type="ECO:0000256" key="6">
    <source>
        <dbReference type="SAM" id="MobiDB-lite"/>
    </source>
</evidence>
<keyword evidence="5" id="KW-0539">Nucleus</keyword>
<evidence type="ECO:0000256" key="1">
    <source>
        <dbReference type="ARBA" id="ARBA00004123"/>
    </source>
</evidence>
<feature type="compositionally biased region" description="Gly residues" evidence="6">
    <location>
        <begin position="65"/>
        <end position="76"/>
    </location>
</feature>
<keyword evidence="3" id="KW-0238">DNA-binding</keyword>
<gene>
    <name evidence="9" type="primary">CyL1</name>
</gene>
<feature type="non-terminal residue" evidence="9">
    <location>
        <position position="145"/>
    </location>
</feature>
<dbReference type="GO" id="GO:0005634">
    <property type="term" value="C:nucleus"/>
    <property type="evidence" value="ECO:0007669"/>
    <property type="project" value="UniProtKB-SubCell"/>
</dbReference>
<keyword evidence="2" id="KW-0805">Transcription regulation</keyword>
<dbReference type="PROSITE" id="PS51369">
    <property type="entry name" value="TCP"/>
    <property type="match status" value="1"/>
</dbReference>
<feature type="region of interest" description="Disordered" evidence="6">
    <location>
        <begin position="48"/>
        <end position="82"/>
    </location>
</feature>
<dbReference type="InterPro" id="IPR017888">
    <property type="entry name" value="CYC/TB1_R_domain"/>
</dbReference>
<evidence type="ECO:0000256" key="5">
    <source>
        <dbReference type="ARBA" id="ARBA00023242"/>
    </source>
</evidence>
<dbReference type="InterPro" id="IPR017887">
    <property type="entry name" value="TF_TCP_subgr"/>
</dbReference>
<evidence type="ECO:0000256" key="2">
    <source>
        <dbReference type="ARBA" id="ARBA00023015"/>
    </source>
</evidence>
<dbReference type="Pfam" id="PF03634">
    <property type="entry name" value="TCP"/>
    <property type="match status" value="1"/>
</dbReference>
<keyword evidence="4" id="KW-0804">Transcription</keyword>
<feature type="compositionally biased region" description="Basic residues" evidence="6">
    <location>
        <begin position="112"/>
        <end position="123"/>
    </location>
</feature>
<name>A3E230_9MAGN</name>
<evidence type="ECO:0000259" key="8">
    <source>
        <dbReference type="PROSITE" id="PS51370"/>
    </source>
</evidence>
<dbReference type="AlphaFoldDB" id="A3E230"/>
<proteinExistence type="predicted"/>
<dbReference type="InterPro" id="IPR005333">
    <property type="entry name" value="Transcription_factor_TCP"/>
</dbReference>
<dbReference type="GO" id="GO:0043565">
    <property type="term" value="F:sequence-specific DNA binding"/>
    <property type="evidence" value="ECO:0007669"/>
    <property type="project" value="TreeGrafter"/>
</dbReference>
<reference evidence="9" key="1">
    <citation type="journal article" date="2007" name="Plant Physiol.">
        <title>Diversity and evolution of CYCLOIDEA-like TCP genes in relation to flower development in Papaveraceae.</title>
        <authorList>
            <person name="Damerval C."/>
            <person name="Le Guilloux M."/>
            <person name="Jager M."/>
            <person name="Charon C."/>
        </authorList>
    </citation>
    <scope>NUCLEOTIDE SEQUENCE</scope>
</reference>
<evidence type="ECO:0000256" key="4">
    <source>
        <dbReference type="ARBA" id="ARBA00023163"/>
    </source>
</evidence>
<accession>A3E230</accession>
<feature type="compositionally biased region" description="Polar residues" evidence="6">
    <location>
        <begin position="48"/>
        <end position="62"/>
    </location>
</feature>
<dbReference type="PROSITE" id="PS51370">
    <property type="entry name" value="R"/>
    <property type="match status" value="1"/>
</dbReference>
<feature type="domain" description="TCP" evidence="7">
    <location>
        <begin position="1"/>
        <end position="46"/>
    </location>
</feature>
<evidence type="ECO:0000259" key="7">
    <source>
        <dbReference type="PROSITE" id="PS51369"/>
    </source>
</evidence>
<protein>
    <submittedName>
        <fullName evidence="9">Cycloidea-like protein PapaCyL1</fullName>
    </submittedName>
</protein>
<sequence>PRDRRMRLSLDIARRFFKLQDMLKFDKASKTVEWLLANSKCAIKELSRSLSSASKRNTTTTKGGCSNGASGGGVGGSCTSSEKVSSVSECEDEFEITNAHEDLQKQAAGNKKVIKGKHVRGAARKATYNPPIPKESRVKARARAR</sequence>
<dbReference type="EMBL" id="DQ659317">
    <property type="protein sequence ID" value="ABG46646.1"/>
    <property type="molecule type" value="Genomic_DNA"/>
</dbReference>